<dbReference type="InterPro" id="IPR012337">
    <property type="entry name" value="RNaseH-like_sf"/>
</dbReference>
<protein>
    <recommendedName>
        <fullName evidence="1">DUF659 domain-containing protein</fullName>
    </recommendedName>
</protein>
<dbReference type="PANTHER" id="PTHR32166">
    <property type="entry name" value="OSJNBA0013A04.12 PROTEIN"/>
    <property type="match status" value="1"/>
</dbReference>
<organism evidence="2 3">
    <name type="scientific">Pisum sativum</name>
    <name type="common">Garden pea</name>
    <name type="synonym">Lathyrus oleraceus</name>
    <dbReference type="NCBI Taxonomy" id="3888"/>
    <lineage>
        <taxon>Eukaryota</taxon>
        <taxon>Viridiplantae</taxon>
        <taxon>Streptophyta</taxon>
        <taxon>Embryophyta</taxon>
        <taxon>Tracheophyta</taxon>
        <taxon>Spermatophyta</taxon>
        <taxon>Magnoliopsida</taxon>
        <taxon>eudicotyledons</taxon>
        <taxon>Gunneridae</taxon>
        <taxon>Pentapetalae</taxon>
        <taxon>rosids</taxon>
        <taxon>fabids</taxon>
        <taxon>Fabales</taxon>
        <taxon>Fabaceae</taxon>
        <taxon>Papilionoideae</taxon>
        <taxon>50 kb inversion clade</taxon>
        <taxon>NPAAA clade</taxon>
        <taxon>Hologalegina</taxon>
        <taxon>IRL clade</taxon>
        <taxon>Fabeae</taxon>
        <taxon>Lathyrus</taxon>
    </lineage>
</organism>
<proteinExistence type="predicted"/>
<reference evidence="2 3" key="1">
    <citation type="journal article" date="2022" name="Nat. Genet.">
        <title>Improved pea reference genome and pan-genome highlight genomic features and evolutionary characteristics.</title>
        <authorList>
            <person name="Yang T."/>
            <person name="Liu R."/>
            <person name="Luo Y."/>
            <person name="Hu S."/>
            <person name="Wang D."/>
            <person name="Wang C."/>
            <person name="Pandey M.K."/>
            <person name="Ge S."/>
            <person name="Xu Q."/>
            <person name="Li N."/>
            <person name="Li G."/>
            <person name="Huang Y."/>
            <person name="Saxena R.K."/>
            <person name="Ji Y."/>
            <person name="Li M."/>
            <person name="Yan X."/>
            <person name="He Y."/>
            <person name="Liu Y."/>
            <person name="Wang X."/>
            <person name="Xiang C."/>
            <person name="Varshney R.K."/>
            <person name="Ding H."/>
            <person name="Gao S."/>
            <person name="Zong X."/>
        </authorList>
    </citation>
    <scope>NUCLEOTIDE SEQUENCE [LARGE SCALE GENOMIC DNA]</scope>
    <source>
        <strain evidence="2 3">cv. Zhongwan 6</strain>
    </source>
</reference>
<feature type="domain" description="DUF659" evidence="1">
    <location>
        <begin position="95"/>
        <end position="212"/>
    </location>
</feature>
<evidence type="ECO:0000313" key="3">
    <source>
        <dbReference type="Proteomes" id="UP001058974"/>
    </source>
</evidence>
<dbReference type="AlphaFoldDB" id="A0A9D5H014"/>
<dbReference type="Gramene" id="Psat01G0519000-T1">
    <property type="protein sequence ID" value="KAI5447645.1"/>
    <property type="gene ID" value="KIW84_015190"/>
</dbReference>
<accession>A0A9D5H014</accession>
<dbReference type="EMBL" id="JAMSHJ010000001">
    <property type="protein sequence ID" value="KAI5447645.1"/>
    <property type="molecule type" value="Genomic_DNA"/>
</dbReference>
<evidence type="ECO:0000313" key="2">
    <source>
        <dbReference type="EMBL" id="KAI5447645.1"/>
    </source>
</evidence>
<dbReference type="PANTHER" id="PTHR32166:SF74">
    <property type="entry name" value="OS05G0256350 PROTEIN"/>
    <property type="match status" value="1"/>
</dbReference>
<dbReference type="Pfam" id="PF04937">
    <property type="entry name" value="DUF659"/>
    <property type="match status" value="1"/>
</dbReference>
<sequence>MVEKEGIKRGIEEVLMQLDADDTNEIEEISRIRSGKRLAETSSMVLKRTKGPLNLVFKKTKKTSINVVCDKEERARIVQYIAHFDGSYGPHLKPPSFHELKVPLLHKELEYTKGLLKNHKMQKNKYGCSIMSDGWTYRKGRTLINFLANCLVGTMFVKSVDASDYAKTEDKLAELLDTFVEQMGEQNVVQLITDNGSNYVAVDKILTSKRPTHVLDSICNPMYRPYVIRHRKNSKGSKCGKDAKGKRATSIILMALFFSDVVYTLKNDPKLVKDLCKCIETLSENGEVEDNISVQLAQYKVLQMGEMGEDGEPLEEDLVHEDDDLTWAQVAEVSGVNEHVIYTRRSGLLEVASTSRA</sequence>
<dbReference type="InterPro" id="IPR007021">
    <property type="entry name" value="DUF659"/>
</dbReference>
<keyword evidence="3" id="KW-1185">Reference proteome</keyword>
<dbReference type="SUPFAM" id="SSF53098">
    <property type="entry name" value="Ribonuclease H-like"/>
    <property type="match status" value="1"/>
</dbReference>
<dbReference type="Proteomes" id="UP001058974">
    <property type="component" value="Chromosome 1"/>
</dbReference>
<name>A0A9D5H014_PEA</name>
<comment type="caution">
    <text evidence="2">The sequence shown here is derived from an EMBL/GenBank/DDBJ whole genome shotgun (WGS) entry which is preliminary data.</text>
</comment>
<evidence type="ECO:0000259" key="1">
    <source>
        <dbReference type="Pfam" id="PF04937"/>
    </source>
</evidence>
<gene>
    <name evidence="2" type="ORF">KIW84_015190</name>
</gene>